<dbReference type="InterPro" id="IPR003226">
    <property type="entry name" value="MYG1_exonuclease"/>
</dbReference>
<dbReference type="PANTHER" id="PTHR11215">
    <property type="entry name" value="METAL DEPENDENT HYDROLASE - RELATED"/>
    <property type="match status" value="1"/>
</dbReference>
<accession>A0A183DI98</accession>
<dbReference type="Pfam" id="PF03690">
    <property type="entry name" value="MYG1_exonuc"/>
    <property type="match status" value="1"/>
</dbReference>
<dbReference type="EMBL" id="UYRT01024649">
    <property type="protein sequence ID" value="VDK62699.1"/>
    <property type="molecule type" value="Genomic_DNA"/>
</dbReference>
<gene>
    <name evidence="2" type="ORF">GPUH_LOCUS8440</name>
</gene>
<dbReference type="PANTHER" id="PTHR11215:SF1">
    <property type="entry name" value="MYG1 EXONUCLEASE"/>
    <property type="match status" value="1"/>
</dbReference>
<dbReference type="OrthoDB" id="10265310at2759"/>
<keyword evidence="3" id="KW-1185">Reference proteome</keyword>
<name>A0A183DI98_9BILA</name>
<dbReference type="GO" id="GO:0005737">
    <property type="term" value="C:cytoplasm"/>
    <property type="evidence" value="ECO:0007669"/>
    <property type="project" value="TreeGrafter"/>
</dbReference>
<protein>
    <submittedName>
        <fullName evidence="4">NAAA-beta domain-containing protein</fullName>
    </submittedName>
</protein>
<evidence type="ECO:0000313" key="3">
    <source>
        <dbReference type="Proteomes" id="UP000271098"/>
    </source>
</evidence>
<dbReference type="GO" id="GO:0005634">
    <property type="term" value="C:nucleus"/>
    <property type="evidence" value="ECO:0007669"/>
    <property type="project" value="TreeGrafter"/>
</dbReference>
<organism evidence="4">
    <name type="scientific">Gongylonema pulchrum</name>
    <dbReference type="NCBI Taxonomy" id="637853"/>
    <lineage>
        <taxon>Eukaryota</taxon>
        <taxon>Metazoa</taxon>
        <taxon>Ecdysozoa</taxon>
        <taxon>Nematoda</taxon>
        <taxon>Chromadorea</taxon>
        <taxon>Rhabditida</taxon>
        <taxon>Spirurina</taxon>
        <taxon>Spiruromorpha</taxon>
        <taxon>Spiruroidea</taxon>
        <taxon>Gongylonematidae</taxon>
        <taxon>Gongylonema</taxon>
    </lineage>
</organism>
<reference evidence="2 3" key="2">
    <citation type="submission" date="2018-11" db="EMBL/GenBank/DDBJ databases">
        <authorList>
            <consortium name="Pathogen Informatics"/>
        </authorList>
    </citation>
    <scope>NUCLEOTIDE SEQUENCE [LARGE SCALE GENOMIC DNA]</scope>
</reference>
<comment type="similarity">
    <text evidence="1">Belongs to the MYG1 family.</text>
</comment>
<sequence length="239" mass="27263">MHRLLKKIFFYRDFAHTMKTLQIMDFDTKLSSAGLIYAHFGKRVIGALLGLVHGDPVIDILYKKIYKTFVEAIDAVDNGISQYDGEPKYYMGGTLPARVGALNPAWNETSVSVEARFSKAIQLVGKEFGELLDYLYHSWLPARAIVVDAVSNRLEVDESGQFFVLENGGVPWKDHFFSIEKELGLEDDNITYIIYQDTTSMQWRVQAIPVSEKLPFESRFLFLVEATVEQLILTCFFLV</sequence>
<evidence type="ECO:0000256" key="1">
    <source>
        <dbReference type="ARBA" id="ARBA00010105"/>
    </source>
</evidence>
<dbReference type="AlphaFoldDB" id="A0A183DI98"/>
<reference evidence="4" key="1">
    <citation type="submission" date="2016-06" db="UniProtKB">
        <authorList>
            <consortium name="WormBaseParasite"/>
        </authorList>
    </citation>
    <scope>IDENTIFICATION</scope>
</reference>
<dbReference type="WBParaSite" id="GPUH_0000844801-mRNA-1">
    <property type="protein sequence ID" value="GPUH_0000844801-mRNA-1"/>
    <property type="gene ID" value="GPUH_0000844801"/>
</dbReference>
<proteinExistence type="inferred from homology"/>
<dbReference type="Proteomes" id="UP000271098">
    <property type="component" value="Unassembled WGS sequence"/>
</dbReference>
<evidence type="ECO:0000313" key="4">
    <source>
        <dbReference type="WBParaSite" id="GPUH_0000844801-mRNA-1"/>
    </source>
</evidence>
<evidence type="ECO:0000313" key="2">
    <source>
        <dbReference type="EMBL" id="VDK62699.1"/>
    </source>
</evidence>